<dbReference type="InterPro" id="IPR020422">
    <property type="entry name" value="TYR_PHOSPHATASE_DUAL_dom"/>
</dbReference>
<feature type="region of interest" description="Disordered" evidence="3">
    <location>
        <begin position="1"/>
        <end position="72"/>
    </location>
</feature>
<sequence length="1211" mass="134179">MASVALHPLASRSGAQTSTIVSVDVQPDKTPTLSSSAPQIHDSEHDSLFGSCTTDRASSPHPFTTDDDDNRLQNNNGIEWGLHHSDIEKYPILDGQYDDEQDQSTSNPPPIRAMSAGQFEELQRQYVELDVPHSVVFPFLHGVDGDNQAQCAFFRAPMTGQPTPLYRGLTIVRADMPQQRKRTSSSASKLSMMSSQQNHRSRAGSLISSNFSADSTSSDEDDDFDLEDDLALIDHQSSIPASNSTSSGSSAASESHASSLFSFAGSEVTMNTQVDSDSYKATEAAANHAREHRQRKRSLRNSGASNVCSRSPPIVEAQPGHSFLASSVYPNDIINPPLVANLVSNSLDVARQCQVIQDERCIVKGATFMRPRQADGISLRNFKTQCAKYATISDIVVYCPAGLHEGALNFANWIRQAQETCYQDRIERGLGSLRYNVFVITDSFDVFERQYPHLVSVDGSGFSRQRVDFVDREREEMQRFTEASEIDENVFMGCTANVPFAVDEYEGSSLSLDSYLPHEVNPHAFSVCIETAEHGELPSQSRLAHASYYLDAFEASTLHDLSEFNGDSDDGEDAERPSLGPTGWNPAQARSESRKRDSQQQRQQQVLCPAPSNIVHLRGLGSGSAFEDEDAEQDAIDDVVNMISWIYKQAMPPTKSPSPSSSFWRPRQGTYANGERHQQQMPRRILLHCSDGYTDSSILGLAYLMYARNLTLAEAYLDLQTRCNRCFFVYARDVPFLQKLEKRFAAMEHHAKAAAAEKQRNSWGYSEERQSSRKASNGVIAHRRDQSETAASVLEQSVWARGLAAATGLMTGGNALAGQGSHGKRSTEMTRTTTPTPRRSTPTPQSPHREIRKDHSWFTNPHFQGSFPSRILPFLYLGNLSHAMNPGMLHALGITHVVSVGESALIPPSLEENLENAAKAHKRNSSSTSSISNRMASNTLRTSKRRSGGTGQEHKTLWEEERMGRIKVLDLKGVSDDGIDSLRPHLNRAVEFIEQARLEGGKVLVHCRVGVSRSATVCIAYAMAHCDLSMIESFLLVRSRRMNVLTQPTLLFVWELRGFEAHLTKLKRQRANSPNRAIAHHLPASHDDDEMMNDADDAFSLAALSLSSGDMSHDQDFSRKFSFRSASEPVQLEQHPSLLNLTSRQSIFFDEDLKVDIGAGAGSVYGFQVRNVAEKPFNSGSLTRLDHRSAKLTHGCFCKLLSELNQRYMVN</sequence>
<gene>
    <name evidence="6" type="ORF">FA14DRAFT_74626</name>
</gene>
<dbReference type="PANTHER" id="PTHR47550">
    <property type="entry name" value="DUAL SPECIFICITY PROTEIN PHOSPHATASE PPS1"/>
    <property type="match status" value="1"/>
</dbReference>
<feature type="compositionally biased region" description="Polar residues" evidence="3">
    <location>
        <begin position="300"/>
        <end position="309"/>
    </location>
</feature>
<proteinExistence type="predicted"/>
<evidence type="ECO:0000259" key="4">
    <source>
        <dbReference type="PROSITE" id="PS50054"/>
    </source>
</evidence>
<dbReference type="STRING" id="1280837.A0A316V4L2"/>
<dbReference type="SUPFAM" id="SSF52799">
    <property type="entry name" value="(Phosphotyrosine protein) phosphatases II"/>
    <property type="match status" value="2"/>
</dbReference>
<dbReference type="CDD" id="cd14516">
    <property type="entry name" value="DSP_fungal_PPS1"/>
    <property type="match status" value="1"/>
</dbReference>
<feature type="region of interest" description="Disordered" evidence="3">
    <location>
        <begin position="814"/>
        <end position="850"/>
    </location>
</feature>
<dbReference type="InterPro" id="IPR016130">
    <property type="entry name" value="Tyr_Pase_AS"/>
</dbReference>
<feature type="region of interest" description="Disordered" evidence="3">
    <location>
        <begin position="173"/>
        <end position="224"/>
    </location>
</feature>
<feature type="compositionally biased region" description="Basic residues" evidence="3">
    <location>
        <begin position="290"/>
        <end position="299"/>
    </location>
</feature>
<feature type="compositionally biased region" description="Polar residues" evidence="3">
    <location>
        <begin position="29"/>
        <end position="38"/>
    </location>
</feature>
<dbReference type="Proteomes" id="UP000245771">
    <property type="component" value="Unassembled WGS sequence"/>
</dbReference>
<keyword evidence="7" id="KW-1185">Reference proteome</keyword>
<dbReference type="InterPro" id="IPR003595">
    <property type="entry name" value="Tyr_Pase_cat"/>
</dbReference>
<dbReference type="AlphaFoldDB" id="A0A316V4L2"/>
<dbReference type="Gene3D" id="3.90.190.10">
    <property type="entry name" value="Protein tyrosine phosphatase superfamily"/>
    <property type="match status" value="2"/>
</dbReference>
<evidence type="ECO:0000313" key="7">
    <source>
        <dbReference type="Proteomes" id="UP000245771"/>
    </source>
</evidence>
<organism evidence="6 7">
    <name type="scientific">Meira miltonrushii</name>
    <dbReference type="NCBI Taxonomy" id="1280837"/>
    <lineage>
        <taxon>Eukaryota</taxon>
        <taxon>Fungi</taxon>
        <taxon>Dikarya</taxon>
        <taxon>Basidiomycota</taxon>
        <taxon>Ustilaginomycotina</taxon>
        <taxon>Exobasidiomycetes</taxon>
        <taxon>Exobasidiales</taxon>
        <taxon>Brachybasidiaceae</taxon>
        <taxon>Meira</taxon>
    </lineage>
</organism>
<feature type="region of interest" description="Disordered" evidence="3">
    <location>
        <begin position="916"/>
        <end position="953"/>
    </location>
</feature>
<dbReference type="InterPro" id="IPR000387">
    <property type="entry name" value="Tyr_Pase_dom"/>
</dbReference>
<dbReference type="GO" id="GO:0033260">
    <property type="term" value="P:nuclear DNA replication"/>
    <property type="evidence" value="ECO:0007669"/>
    <property type="project" value="InterPro"/>
</dbReference>
<dbReference type="PROSITE" id="PS50056">
    <property type="entry name" value="TYR_PHOSPHATASE_2"/>
    <property type="match status" value="1"/>
</dbReference>
<dbReference type="GO" id="GO:0005634">
    <property type="term" value="C:nucleus"/>
    <property type="evidence" value="ECO:0007669"/>
    <property type="project" value="GOC"/>
</dbReference>
<protein>
    <submittedName>
        <fullName evidence="6">Uncharacterized protein</fullName>
    </submittedName>
</protein>
<evidence type="ECO:0000313" key="6">
    <source>
        <dbReference type="EMBL" id="PWN32487.1"/>
    </source>
</evidence>
<name>A0A316V4L2_9BASI</name>
<dbReference type="SMART" id="SM00404">
    <property type="entry name" value="PTPc_motif"/>
    <property type="match status" value="1"/>
</dbReference>
<feature type="domain" description="Tyrosine-protein phosphatase" evidence="4">
    <location>
        <begin position="867"/>
        <end position="1065"/>
    </location>
</feature>
<dbReference type="GO" id="GO:0008138">
    <property type="term" value="F:protein tyrosine/serine/threonine phosphatase activity"/>
    <property type="evidence" value="ECO:0007669"/>
    <property type="project" value="InterPro"/>
</dbReference>
<dbReference type="PROSITE" id="PS00383">
    <property type="entry name" value="TYR_PHOSPHATASE_1"/>
    <property type="match status" value="1"/>
</dbReference>
<dbReference type="PROSITE" id="PS50054">
    <property type="entry name" value="TYR_PHOSPHATASE_DUAL"/>
    <property type="match status" value="1"/>
</dbReference>
<evidence type="ECO:0000256" key="2">
    <source>
        <dbReference type="ARBA" id="ARBA00022912"/>
    </source>
</evidence>
<dbReference type="InterPro" id="IPR047949">
    <property type="entry name" value="PPS1_DSP"/>
</dbReference>
<reference evidence="6 7" key="1">
    <citation type="journal article" date="2018" name="Mol. Biol. Evol.">
        <title>Broad Genomic Sampling Reveals a Smut Pathogenic Ancestry of the Fungal Clade Ustilaginomycotina.</title>
        <authorList>
            <person name="Kijpornyongpan T."/>
            <person name="Mondo S.J."/>
            <person name="Barry K."/>
            <person name="Sandor L."/>
            <person name="Lee J."/>
            <person name="Lipzen A."/>
            <person name="Pangilinan J."/>
            <person name="LaButti K."/>
            <person name="Hainaut M."/>
            <person name="Henrissat B."/>
            <person name="Grigoriev I.V."/>
            <person name="Spatafora J.W."/>
            <person name="Aime M.C."/>
        </authorList>
    </citation>
    <scope>NUCLEOTIDE SEQUENCE [LARGE SCALE GENOMIC DNA]</scope>
    <source>
        <strain evidence="6 7">MCA 3882</strain>
    </source>
</reference>
<dbReference type="InterPro" id="IPR053239">
    <property type="entry name" value="Dual_spec_PTase"/>
</dbReference>
<evidence type="ECO:0000256" key="3">
    <source>
        <dbReference type="SAM" id="MobiDB-lite"/>
    </source>
</evidence>
<dbReference type="InterPro" id="IPR029021">
    <property type="entry name" value="Prot-tyrosine_phosphatase-like"/>
</dbReference>
<dbReference type="PANTHER" id="PTHR47550:SF1">
    <property type="entry name" value="DUAL SPECIFICITY PROTEIN PHOSPHATASE PPS1"/>
    <property type="match status" value="1"/>
</dbReference>
<feature type="compositionally biased region" description="Basic and acidic residues" evidence="3">
    <location>
        <begin position="755"/>
        <end position="771"/>
    </location>
</feature>
<dbReference type="RefSeq" id="XP_025352789.1">
    <property type="nucleotide sequence ID" value="XM_025502813.1"/>
</dbReference>
<feature type="compositionally biased region" description="Low complexity" evidence="3">
    <location>
        <begin position="184"/>
        <end position="195"/>
    </location>
</feature>
<keyword evidence="2" id="KW-0904">Protein phosphatase</keyword>
<evidence type="ECO:0000256" key="1">
    <source>
        <dbReference type="ARBA" id="ARBA00022801"/>
    </source>
</evidence>
<accession>A0A316V4L2</accession>
<evidence type="ECO:0000259" key="5">
    <source>
        <dbReference type="PROSITE" id="PS50056"/>
    </source>
</evidence>
<dbReference type="SMART" id="SM00195">
    <property type="entry name" value="DSPc"/>
    <property type="match status" value="1"/>
</dbReference>
<feature type="region of interest" description="Disordered" evidence="3">
    <location>
        <begin position="281"/>
        <end position="311"/>
    </location>
</feature>
<dbReference type="GeneID" id="37024594"/>
<dbReference type="OrthoDB" id="273181at2759"/>
<feature type="region of interest" description="Disordered" evidence="3">
    <location>
        <begin position="561"/>
        <end position="608"/>
    </location>
</feature>
<dbReference type="InterPro" id="IPR000340">
    <property type="entry name" value="Dual-sp_phosphatase_cat-dom"/>
</dbReference>
<dbReference type="Pfam" id="PF00782">
    <property type="entry name" value="DSPc"/>
    <property type="match status" value="1"/>
</dbReference>
<dbReference type="EMBL" id="KZ819605">
    <property type="protein sequence ID" value="PWN32487.1"/>
    <property type="molecule type" value="Genomic_DNA"/>
</dbReference>
<feature type="compositionally biased region" description="Low complexity" evidence="3">
    <location>
        <begin position="829"/>
        <end position="843"/>
    </location>
</feature>
<feature type="region of interest" description="Disordered" evidence="3">
    <location>
        <begin position="755"/>
        <end position="787"/>
    </location>
</feature>
<feature type="compositionally biased region" description="Low complexity" evidence="3">
    <location>
        <begin position="925"/>
        <end position="938"/>
    </location>
</feature>
<keyword evidence="1" id="KW-0378">Hydrolase</keyword>
<dbReference type="InParanoid" id="A0A316V4L2"/>
<feature type="domain" description="Tyrosine specific protein phosphatases" evidence="5">
    <location>
        <begin position="984"/>
        <end position="1052"/>
    </location>
</feature>